<evidence type="ECO:0000259" key="3">
    <source>
        <dbReference type="Pfam" id="PF08385"/>
    </source>
</evidence>
<feature type="compositionally biased region" description="Basic residues" evidence="2">
    <location>
        <begin position="96"/>
        <end position="113"/>
    </location>
</feature>
<name>A0A8B8GH65_9HEMI</name>
<dbReference type="OrthoDB" id="6624923at2759"/>
<dbReference type="Pfam" id="PF08385">
    <property type="entry name" value="DHC_N1"/>
    <property type="match status" value="1"/>
</dbReference>
<feature type="compositionally biased region" description="Polar residues" evidence="2">
    <location>
        <begin position="119"/>
        <end position="128"/>
    </location>
</feature>
<accession>A0A8B8GH65</accession>
<dbReference type="PANTHER" id="PTHR46532:SF4">
    <property type="entry name" value="AAA+ ATPASE DOMAIN-CONTAINING PROTEIN"/>
    <property type="match status" value="1"/>
</dbReference>
<proteinExistence type="inferred from homology"/>
<organism evidence="4 5">
    <name type="scientific">Sipha flava</name>
    <name type="common">yellow sugarcane aphid</name>
    <dbReference type="NCBI Taxonomy" id="143950"/>
    <lineage>
        <taxon>Eukaryota</taxon>
        <taxon>Metazoa</taxon>
        <taxon>Ecdysozoa</taxon>
        <taxon>Arthropoda</taxon>
        <taxon>Hexapoda</taxon>
        <taxon>Insecta</taxon>
        <taxon>Pterygota</taxon>
        <taxon>Neoptera</taxon>
        <taxon>Paraneoptera</taxon>
        <taxon>Hemiptera</taxon>
        <taxon>Sternorrhyncha</taxon>
        <taxon>Aphidomorpha</taxon>
        <taxon>Aphidoidea</taxon>
        <taxon>Aphididae</taxon>
        <taxon>Sipha</taxon>
    </lineage>
</organism>
<protein>
    <submittedName>
        <fullName evidence="5">Dynein heavy chain 5, axonemal-like</fullName>
    </submittedName>
</protein>
<reference evidence="5" key="1">
    <citation type="submission" date="2025-08" db="UniProtKB">
        <authorList>
            <consortium name="RefSeq"/>
        </authorList>
    </citation>
    <scope>IDENTIFICATION</scope>
    <source>
        <tissue evidence="5">Whole body</tissue>
    </source>
</reference>
<dbReference type="GeneID" id="112692039"/>
<dbReference type="Proteomes" id="UP000694846">
    <property type="component" value="Unplaced"/>
</dbReference>
<feature type="region of interest" description="Disordered" evidence="2">
    <location>
        <begin position="87"/>
        <end position="149"/>
    </location>
</feature>
<dbReference type="GO" id="GO:0051959">
    <property type="term" value="F:dynein light intermediate chain binding"/>
    <property type="evidence" value="ECO:0007669"/>
    <property type="project" value="InterPro"/>
</dbReference>
<dbReference type="GO" id="GO:0045505">
    <property type="term" value="F:dynein intermediate chain binding"/>
    <property type="evidence" value="ECO:0007669"/>
    <property type="project" value="InterPro"/>
</dbReference>
<keyword evidence="4" id="KW-1185">Reference proteome</keyword>
<dbReference type="AlphaFoldDB" id="A0A8B8GH65"/>
<feature type="domain" description="Dynein heavy chain tail" evidence="3">
    <location>
        <begin position="426"/>
        <end position="939"/>
    </location>
</feature>
<evidence type="ECO:0000313" key="4">
    <source>
        <dbReference type="Proteomes" id="UP000694846"/>
    </source>
</evidence>
<dbReference type="PANTHER" id="PTHR46532">
    <property type="entry name" value="MALE FERTILITY FACTOR KL5"/>
    <property type="match status" value="1"/>
</dbReference>
<evidence type="ECO:0000256" key="2">
    <source>
        <dbReference type="SAM" id="MobiDB-lite"/>
    </source>
</evidence>
<evidence type="ECO:0000313" key="5">
    <source>
        <dbReference type="RefSeq" id="XP_025422328.1"/>
    </source>
</evidence>
<sequence length="942" mass="110476">MDYRLLWFVKCINNVFEIDNVKETVNLFGETLNKDGGLLKQKFIQYLESSMINRNTNTNIFYVYTTTVKKVIKEEIEVEEELSELEMQSLRDSDSKKKKKKHHQDRKKKKKHVHREDTLTSADSLVTDSENELDDGKSRDGYSSPDTAIQMADEDAIRRHSEKFYKKVKVIQEKIITLPELHVHFGCMIGNINTNQIYLYFVKNTNTIIPVYDLAEEADFYMPSHFLIGNKSGCLVKSMETELENIWIPSVKKLLIDPFLHDCVTTRTEKTILKTLASSCVSSTFVRITREIKVQHDYEILIGERPDDYETRPHSVDLEKIIALSELFVLDSVSIHDKNSSSEPLKHNFLTKLQCLLDKLKWTLDYMFKKQSLNVTEYLSGLTKDNIEEVAVTLEKTPAMILQCVNILETWNSRMTNLCSSIFEFRERDTIHSEFTFWKNNEALVRSILGELEAEDTKLFLDVIEKTATTTQGINTIWQEFKNVKLQFIRSCGIAKDNLKYISLIMEHYEDFVSANFETIIKIIPIWFDDLRTIWVLSPYFGKDVNMLRLLLQISNGLCENVGRNLGDLKSIFKTKKIEEISEMSFNATKMLDVWSTEYLKTRKSIEKSKFQRWEFDKCILFNKIEYIKRIAKDIHEIVATINQFLNILGQDLRSIIKDMIGLDVMISRVKSLYKVFDAIDFDLFCEDNVENWNLFLKEFNLEVLKVEEECKLFIDWCFNNLRSCKEAYLILEKLHKFTSSPVFKEQLKTKYQAILRQYENELTTIETWFLTQQNNPPVSRHHPPVSGSIFWVRMLFDKIKEPITLFQSVDEFDMPLKYKVVDMYKNIVDQMKCYEKLKLTDWIDKAKLLSIHQMNNNILVCVRKNDGIDQPQIKIKIEDLKDWIKCVDGSDQILSDHQLMFKTNFNDQVYVLIEEAEMMENLGIVLPGEIQMLLAKKKFSV</sequence>
<gene>
    <name evidence="5" type="primary">LOC112692039</name>
</gene>
<comment type="similarity">
    <text evidence="1">Belongs to the dynein heavy chain family.</text>
</comment>
<dbReference type="RefSeq" id="XP_025422328.1">
    <property type="nucleotide sequence ID" value="XM_025566543.1"/>
</dbReference>
<dbReference type="InterPro" id="IPR026983">
    <property type="entry name" value="DHC"/>
</dbReference>
<dbReference type="GO" id="GO:0007018">
    <property type="term" value="P:microtubule-based movement"/>
    <property type="evidence" value="ECO:0007669"/>
    <property type="project" value="InterPro"/>
</dbReference>
<dbReference type="GO" id="GO:0005858">
    <property type="term" value="C:axonemal dynein complex"/>
    <property type="evidence" value="ECO:0007669"/>
    <property type="project" value="TreeGrafter"/>
</dbReference>
<dbReference type="InterPro" id="IPR013594">
    <property type="entry name" value="Dynein_heavy_tail"/>
</dbReference>
<evidence type="ECO:0000256" key="1">
    <source>
        <dbReference type="ARBA" id="ARBA00008887"/>
    </source>
</evidence>